<organism evidence="1 2">
    <name type="scientific">Spiroplasma poulsonii</name>
    <dbReference type="NCBI Taxonomy" id="2138"/>
    <lineage>
        <taxon>Bacteria</taxon>
        <taxon>Bacillati</taxon>
        <taxon>Mycoplasmatota</taxon>
        <taxon>Mollicutes</taxon>
        <taxon>Entomoplasmatales</taxon>
        <taxon>Spiroplasmataceae</taxon>
        <taxon>Spiroplasma</taxon>
    </lineage>
</organism>
<dbReference type="STRING" id="2138.SMSRO_v1c15540"/>
<proteinExistence type="predicted"/>
<reference evidence="1 2" key="1">
    <citation type="journal article" date="2015" name="MBio">
        <title>Genome sequence of the Drosophila melanogaster male-killing Spiroplasma strain MSRO endosymbiont.</title>
        <authorList>
            <person name="Paredes J.C."/>
            <person name="Herren J.K."/>
            <person name="Schupfer F."/>
            <person name="Marin R."/>
            <person name="Claverol S."/>
            <person name="Kuo C.H."/>
            <person name="Lemaitre B."/>
            <person name="Beven L."/>
        </authorList>
    </citation>
    <scope>NUCLEOTIDE SEQUENCE [LARGE SCALE GENOMIC DNA]</scope>
    <source>
        <strain evidence="1 2">MSRO</strain>
    </source>
</reference>
<accession>A0A2P6FE83</accession>
<dbReference type="InterPro" id="IPR013783">
    <property type="entry name" value="Ig-like_fold"/>
</dbReference>
<sequence length="207" mass="23936">MGTNLSSNQHQVSFIYYDGSNNNSNAEVNFWITTTNQTTGASSGQTFSPTKTEKLKDGWVKISFDLNHIENVKKTNRISKIGLQIRPQTKNFKFNVGEFNIATATNQQTNSVDITNPGVEYAIKRHNLTKEWFNLRFSWKSQNVNNLNYYAIYYFADNKWYRVGETTQNYYFLKNLTSTQQIIQLMIKPVYNDNIATTGFVFNVRVS</sequence>
<protein>
    <submittedName>
        <fullName evidence="1">Uncharacterized protein</fullName>
    </submittedName>
</protein>
<name>A0A2P6FE83_9MOLU</name>
<comment type="caution">
    <text evidence="1">The sequence shown here is derived from an EMBL/GenBank/DDBJ whole genome shotgun (WGS) entry which is preliminary data.</text>
</comment>
<dbReference type="Gene3D" id="2.60.40.10">
    <property type="entry name" value="Immunoglobulins"/>
    <property type="match status" value="1"/>
</dbReference>
<evidence type="ECO:0000313" key="2">
    <source>
        <dbReference type="Proteomes" id="UP000031565"/>
    </source>
</evidence>
<dbReference type="Proteomes" id="UP000031565">
    <property type="component" value="Unassembled WGS sequence"/>
</dbReference>
<dbReference type="EMBL" id="JTLV02000001">
    <property type="protein sequence ID" value="PQM31775.1"/>
    <property type="molecule type" value="Genomic_DNA"/>
</dbReference>
<dbReference type="RefSeq" id="WP_040093754.1">
    <property type="nucleotide sequence ID" value="NZ_CM020866.1"/>
</dbReference>
<gene>
    <name evidence="1" type="ORF">SMSRO_SF016280</name>
</gene>
<keyword evidence="2" id="KW-1185">Reference proteome</keyword>
<evidence type="ECO:0000313" key="1">
    <source>
        <dbReference type="EMBL" id="PQM31775.1"/>
    </source>
</evidence>
<dbReference type="AlphaFoldDB" id="A0A2P6FE83"/>